<comment type="caution">
    <text evidence="1">The sequence shown here is derived from an EMBL/GenBank/DDBJ whole genome shotgun (WGS) entry which is preliminary data.</text>
</comment>
<organism evidence="1 2">
    <name type="scientific">Glomus cerebriforme</name>
    <dbReference type="NCBI Taxonomy" id="658196"/>
    <lineage>
        <taxon>Eukaryota</taxon>
        <taxon>Fungi</taxon>
        <taxon>Fungi incertae sedis</taxon>
        <taxon>Mucoromycota</taxon>
        <taxon>Glomeromycotina</taxon>
        <taxon>Glomeromycetes</taxon>
        <taxon>Glomerales</taxon>
        <taxon>Glomeraceae</taxon>
        <taxon>Glomus</taxon>
    </lineage>
</organism>
<name>A0A397TLM9_9GLOM</name>
<dbReference type="AlphaFoldDB" id="A0A397TLM9"/>
<dbReference type="OrthoDB" id="2401621at2759"/>
<gene>
    <name evidence="1" type="ORF">C1645_872444</name>
</gene>
<accession>A0A397TLM9</accession>
<sequence>MIQYKINLTKKELEKYLKGKEKIKLDICNENDDVFEKKVISKSIKNRMIIRKRKRNDEEIEEEQQEMKKLRKEDKIKRFMDELRLPIKDNREILIEKSDEMVQNERIRDVKRMVEKYFDLGDENSRVIWKWFYLGQDFERNVNRRINKKEKNQNKP</sequence>
<proteinExistence type="predicted"/>
<dbReference type="Proteomes" id="UP000265703">
    <property type="component" value="Unassembled WGS sequence"/>
</dbReference>
<dbReference type="EMBL" id="QKYT01000053">
    <property type="protein sequence ID" value="RIA95931.1"/>
    <property type="molecule type" value="Genomic_DNA"/>
</dbReference>
<reference evidence="1 2" key="1">
    <citation type="submission" date="2018-06" db="EMBL/GenBank/DDBJ databases">
        <title>Comparative genomics reveals the genomic features of Rhizophagus irregularis, R. cerebriforme, R. diaphanum and Gigaspora rosea, and their symbiotic lifestyle signature.</title>
        <authorList>
            <person name="Morin E."/>
            <person name="San Clemente H."/>
            <person name="Chen E.C.H."/>
            <person name="De La Providencia I."/>
            <person name="Hainaut M."/>
            <person name="Kuo A."/>
            <person name="Kohler A."/>
            <person name="Murat C."/>
            <person name="Tang N."/>
            <person name="Roy S."/>
            <person name="Loubradou J."/>
            <person name="Henrissat B."/>
            <person name="Grigoriev I.V."/>
            <person name="Corradi N."/>
            <person name="Roux C."/>
            <person name="Martin F.M."/>
        </authorList>
    </citation>
    <scope>NUCLEOTIDE SEQUENCE [LARGE SCALE GENOMIC DNA]</scope>
    <source>
        <strain evidence="1 2">DAOM 227022</strain>
    </source>
</reference>
<evidence type="ECO:0000313" key="1">
    <source>
        <dbReference type="EMBL" id="RIA95931.1"/>
    </source>
</evidence>
<keyword evidence="2" id="KW-1185">Reference proteome</keyword>
<evidence type="ECO:0000313" key="2">
    <source>
        <dbReference type="Proteomes" id="UP000265703"/>
    </source>
</evidence>
<protein>
    <submittedName>
        <fullName evidence="1">Uncharacterized protein</fullName>
    </submittedName>
</protein>